<keyword evidence="2" id="KW-0472">Membrane</keyword>
<evidence type="ECO:0008006" key="5">
    <source>
        <dbReference type="Google" id="ProtNLM"/>
    </source>
</evidence>
<accession>A0A8S1LIE1</accession>
<evidence type="ECO:0000256" key="2">
    <source>
        <dbReference type="SAM" id="Phobius"/>
    </source>
</evidence>
<feature type="transmembrane region" description="Helical" evidence="2">
    <location>
        <begin position="414"/>
        <end position="432"/>
    </location>
</feature>
<evidence type="ECO:0000313" key="4">
    <source>
        <dbReference type="Proteomes" id="UP000692954"/>
    </source>
</evidence>
<sequence>MKTKNNEFLSFNILNCPIPKQQIRIEDSKNLLISSRLNIPLLPLNSQQQKNDLNQLKLFRHLNEYTTIQDGFQQTQAFKYKSSIYNGRLLQNTIKQQIEIDQDFQSEEKIFTQKQLLKEKPLDSTLKNQNNNRNKISSMPTEPFEQGQQNFQNYESDLMRKRTIFSKQNIQINNTKKNQNQNNNNKLRSLTIHEISNKISQQQKMTNNPKNFLKVQKKKFRLKIVAIMVRAILKLSKKYKLLFQRRNQAIEHFQKLKEPHLNYFSSLGQREVQQKYKNFVQQLFTKITQLLQSKEYIKDYTDILKQQQELVVDFQKQRLCFFIKLLFQDLELITRKNIIPKFILHSLNLCLFAGKNTQTSQFVANRTKFYSKTVHSLTSQQKVLIALEYLIFTIIIPNLLEIANKQVYNNQDHFIIINIYLTAIAMLITEFFTNHFQNLAKIENSNVKPVQLILQIQEEEEEEEDKPIQTQLLVSKNLDKNERKVISGQIQLNFVNSIFEEKLLWKNQMINIFSRIVNNIEDLIDIQNAE</sequence>
<keyword evidence="2" id="KW-0812">Transmembrane</keyword>
<comment type="caution">
    <text evidence="3">The sequence shown here is derived from an EMBL/GenBank/DDBJ whole genome shotgun (WGS) entry which is preliminary data.</text>
</comment>
<dbReference type="Proteomes" id="UP000692954">
    <property type="component" value="Unassembled WGS sequence"/>
</dbReference>
<proteinExistence type="predicted"/>
<dbReference type="OrthoDB" id="301913at2759"/>
<evidence type="ECO:0000313" key="3">
    <source>
        <dbReference type="EMBL" id="CAD8066211.1"/>
    </source>
</evidence>
<keyword evidence="4" id="KW-1185">Reference proteome</keyword>
<dbReference type="EMBL" id="CAJJDN010000021">
    <property type="protein sequence ID" value="CAD8066211.1"/>
    <property type="molecule type" value="Genomic_DNA"/>
</dbReference>
<name>A0A8S1LIE1_9CILI</name>
<reference evidence="3" key="1">
    <citation type="submission" date="2021-01" db="EMBL/GenBank/DDBJ databases">
        <authorList>
            <consortium name="Genoscope - CEA"/>
            <person name="William W."/>
        </authorList>
    </citation>
    <scope>NUCLEOTIDE SEQUENCE</scope>
</reference>
<feature type="compositionally biased region" description="Polar residues" evidence="1">
    <location>
        <begin position="125"/>
        <end position="147"/>
    </location>
</feature>
<keyword evidence="2" id="KW-1133">Transmembrane helix</keyword>
<gene>
    <name evidence="3" type="ORF">PSON_ATCC_30995.1.T0210191</name>
</gene>
<evidence type="ECO:0000256" key="1">
    <source>
        <dbReference type="SAM" id="MobiDB-lite"/>
    </source>
</evidence>
<organism evidence="3 4">
    <name type="scientific">Paramecium sonneborni</name>
    <dbReference type="NCBI Taxonomy" id="65129"/>
    <lineage>
        <taxon>Eukaryota</taxon>
        <taxon>Sar</taxon>
        <taxon>Alveolata</taxon>
        <taxon>Ciliophora</taxon>
        <taxon>Intramacronucleata</taxon>
        <taxon>Oligohymenophorea</taxon>
        <taxon>Peniculida</taxon>
        <taxon>Parameciidae</taxon>
        <taxon>Paramecium</taxon>
    </lineage>
</organism>
<protein>
    <recommendedName>
        <fullName evidence="5">Transmembrane protein</fullName>
    </recommendedName>
</protein>
<dbReference type="AlphaFoldDB" id="A0A8S1LIE1"/>
<feature type="region of interest" description="Disordered" evidence="1">
    <location>
        <begin position="122"/>
        <end position="147"/>
    </location>
</feature>
<feature type="transmembrane region" description="Helical" evidence="2">
    <location>
        <begin position="383"/>
        <end position="402"/>
    </location>
</feature>